<feature type="signal peptide" evidence="1">
    <location>
        <begin position="1"/>
        <end position="17"/>
    </location>
</feature>
<keyword evidence="1" id="KW-0732">Signal</keyword>
<feature type="chain" id="PRO_5001870437" description="DUF1302 domain-containing protein" evidence="1">
    <location>
        <begin position="18"/>
        <end position="685"/>
    </location>
</feature>
<dbReference type="Gene3D" id="2.40.160.100">
    <property type="match status" value="1"/>
</dbReference>
<dbReference type="AlphaFoldDB" id="A0A091AQR8"/>
<evidence type="ECO:0000313" key="3">
    <source>
        <dbReference type="Proteomes" id="UP000029385"/>
    </source>
</evidence>
<name>A0A091AQR8_9GAMM</name>
<keyword evidence="3" id="KW-1185">Reference proteome</keyword>
<dbReference type="PATRIC" id="fig|1121015.4.peg.2020"/>
<sequence length="685" mass="73527">MAAAVAVALLTAPAAQAFEFGKGELTGSLDTTVSYGISVRTEAPNDGLIGKSYFDPALCSQNFPLAAIPPGNLGRCASTGGVPGSAAQIAARGRFSANRDDGDVKWDEGDAFSNAFKVTSELSLKYRDWGAFTRATYFYDVDNTDRTDLTKAAQEKVGKDFRLLDAFIYHDFTIGDHKGSFRIGRQVVSWGESTFIQNGINVINPIDVSKLRVAGSELKEAFQPIDMLWGSFSFTENLSVEALYMLEFEEVEIDPSGTYFSSNDFASPGGTYVMLGFGTTPQPVFNPELYSATCQTGPGGVVNSDRYAQLVAMYTANPALIPAPFPKVAAAASAAAAQIITIGCGNAVARGPNRNAPDTGQYGIALHWFAENWGNTDFAFYFLNYHSRLPLLSGTATSITPAQLGAGRSPAAYANYYVEFPEDIQMYGISWNTTLPGGVAWQGEISHRPNMPLQVDDVELLFAALTPVNQILALNPATPPALYFGSQLGNFTSGQTVRGWRRHKVSQLQMTFTKAFGQALGSDQIALVGEVGATEVWDLPPQSELRYEGEGTDTGGGCDVSGVAAAGPAGFLQFSCLRNPQKLTGGFPTQFSWGYRVAAKADYNSVFGTPVTLSPRVAFNHDVNGITPGPGGNFLEGRKSGTLGVEANYLNKLVFDISYTSFFGGKPYNQIADRDFASFTVKYSF</sequence>
<evidence type="ECO:0000256" key="1">
    <source>
        <dbReference type="SAM" id="SignalP"/>
    </source>
</evidence>
<protein>
    <recommendedName>
        <fullName evidence="4">DUF1302 domain-containing protein</fullName>
    </recommendedName>
</protein>
<proteinExistence type="predicted"/>
<dbReference type="Pfam" id="PF06980">
    <property type="entry name" value="DUF1302"/>
    <property type="match status" value="1"/>
</dbReference>
<evidence type="ECO:0008006" key="4">
    <source>
        <dbReference type="Google" id="ProtNLM"/>
    </source>
</evidence>
<organism evidence="2 3">
    <name type="scientific">Arenimonas oryziterrae DSM 21050 = YC6267</name>
    <dbReference type="NCBI Taxonomy" id="1121015"/>
    <lineage>
        <taxon>Bacteria</taxon>
        <taxon>Pseudomonadati</taxon>
        <taxon>Pseudomonadota</taxon>
        <taxon>Gammaproteobacteria</taxon>
        <taxon>Lysobacterales</taxon>
        <taxon>Lysobacteraceae</taxon>
        <taxon>Arenimonas</taxon>
    </lineage>
</organism>
<dbReference type="STRING" id="1121015.GCA_000420545_02593"/>
<dbReference type="Proteomes" id="UP000029385">
    <property type="component" value="Unassembled WGS sequence"/>
</dbReference>
<dbReference type="eggNOG" id="COG3203">
    <property type="taxonomic scope" value="Bacteria"/>
</dbReference>
<reference evidence="2 3" key="1">
    <citation type="submission" date="2013-09" db="EMBL/GenBank/DDBJ databases">
        <title>Genome sequencing of Arenimonas oryziterrae.</title>
        <authorList>
            <person name="Chen F."/>
            <person name="Wang G."/>
        </authorList>
    </citation>
    <scope>NUCLEOTIDE SEQUENCE [LARGE SCALE GENOMIC DNA]</scope>
    <source>
        <strain evidence="2 3">YC6267</strain>
    </source>
</reference>
<evidence type="ECO:0000313" key="2">
    <source>
        <dbReference type="EMBL" id="KFN42503.1"/>
    </source>
</evidence>
<dbReference type="InterPro" id="IPR010727">
    <property type="entry name" value="DUF1302"/>
</dbReference>
<gene>
    <name evidence="2" type="ORF">N789_12755</name>
</gene>
<accession>A0A091AQR8</accession>
<dbReference type="InterPro" id="IPR053728">
    <property type="entry name" value="Alginate_Permeability_Chnl"/>
</dbReference>
<comment type="caution">
    <text evidence="2">The sequence shown here is derived from an EMBL/GenBank/DDBJ whole genome shotgun (WGS) entry which is preliminary data.</text>
</comment>
<dbReference type="EMBL" id="AVCI01000009">
    <property type="protein sequence ID" value="KFN42503.1"/>
    <property type="molecule type" value="Genomic_DNA"/>
</dbReference>